<protein>
    <submittedName>
        <fullName evidence="1">TasA family protein</fullName>
    </submittedName>
</protein>
<accession>A0ABW4HWQ8</accession>
<dbReference type="RefSeq" id="WP_251515070.1">
    <property type="nucleotide sequence ID" value="NZ_JAMBON010000023.1"/>
</dbReference>
<name>A0ABW4HWQ8_9BACI</name>
<evidence type="ECO:0000313" key="1">
    <source>
        <dbReference type="EMBL" id="MFD1609512.1"/>
    </source>
</evidence>
<dbReference type="Pfam" id="PF12389">
    <property type="entry name" value="Peptidase_M73"/>
    <property type="match status" value="1"/>
</dbReference>
<evidence type="ECO:0000313" key="2">
    <source>
        <dbReference type="Proteomes" id="UP001597221"/>
    </source>
</evidence>
<comment type="caution">
    <text evidence="1">The sequence shown here is derived from an EMBL/GenBank/DDBJ whole genome shotgun (WGS) entry which is preliminary data.</text>
</comment>
<dbReference type="Proteomes" id="UP001597221">
    <property type="component" value="Unassembled WGS sequence"/>
</dbReference>
<dbReference type="InterPro" id="IPR023833">
    <property type="entry name" value="Signal_pept_SipW-depend-type"/>
</dbReference>
<proteinExistence type="predicted"/>
<keyword evidence="2" id="KW-1185">Reference proteome</keyword>
<dbReference type="NCBIfam" id="TIGR04088">
    <property type="entry name" value="cognate_SipW"/>
    <property type="match status" value="1"/>
</dbReference>
<gene>
    <name evidence="1" type="ORF">ACFSBH_17990</name>
</gene>
<organism evidence="1 2">
    <name type="scientific">Oceanobacillus luteolus</name>
    <dbReference type="NCBI Taxonomy" id="1274358"/>
    <lineage>
        <taxon>Bacteria</taxon>
        <taxon>Bacillati</taxon>
        <taxon>Bacillota</taxon>
        <taxon>Bacilli</taxon>
        <taxon>Bacillales</taxon>
        <taxon>Bacillaceae</taxon>
        <taxon>Oceanobacillus</taxon>
    </lineage>
</organism>
<reference evidence="2" key="1">
    <citation type="journal article" date="2019" name="Int. J. Syst. Evol. Microbiol.">
        <title>The Global Catalogue of Microorganisms (GCM) 10K type strain sequencing project: providing services to taxonomists for standard genome sequencing and annotation.</title>
        <authorList>
            <consortium name="The Broad Institute Genomics Platform"/>
            <consortium name="The Broad Institute Genome Sequencing Center for Infectious Disease"/>
            <person name="Wu L."/>
            <person name="Ma J."/>
        </authorList>
    </citation>
    <scope>NUCLEOTIDE SEQUENCE [LARGE SCALE GENOMIC DNA]</scope>
    <source>
        <strain evidence="2">CGMCC 1.12376</strain>
    </source>
</reference>
<dbReference type="InterPro" id="IPR022121">
    <property type="entry name" value="Peptidase_M73_camelysin"/>
</dbReference>
<dbReference type="EMBL" id="JBHUDE010000158">
    <property type="protein sequence ID" value="MFD1609512.1"/>
    <property type="molecule type" value="Genomic_DNA"/>
</dbReference>
<sequence length="186" mass="20993">MKKTKELVTSIFFAMVGLSLIVGGTSAYFTDSKDTNNSFEIGLMELGIDTSSIIQLSDFIPGDSIQSDFELTNEGSIDMKEIQLITSYEIVDHGEPNEGDDLADYIIVELIHQEEKKSLFEKSLSQLNNEPTTILDSLPTQSTPQKFTVRFSFLDNGENQNHFQGDVLNLKWQFEAMQRDGKHKEE</sequence>